<reference evidence="1 2" key="1">
    <citation type="submission" date="2016-10" db="EMBL/GenBank/DDBJ databases">
        <authorList>
            <person name="de Groot N.N."/>
        </authorList>
    </citation>
    <scope>NUCLEOTIDE SEQUENCE [LARGE SCALE GENOMIC DNA]</scope>
    <source>
        <strain evidence="1 2">OK461</strain>
    </source>
</reference>
<evidence type="ECO:0000313" key="2">
    <source>
        <dbReference type="Proteomes" id="UP000181942"/>
    </source>
</evidence>
<dbReference type="AlphaFoldDB" id="A0A1I2K7S5"/>
<dbReference type="EMBL" id="FONR01000009">
    <property type="protein sequence ID" value="SFF62378.1"/>
    <property type="molecule type" value="Genomic_DNA"/>
</dbReference>
<name>A0A1I2K7S5_9ACTN</name>
<accession>A0A1I2K7S5</accession>
<sequence length="60" mass="6454">MAGEEQHSAVPPPPAHWLTWQRPFAAAYEQIGAQHASRSHPCAAEPAAKDITARLIRAGV</sequence>
<gene>
    <name evidence="1" type="ORF">SAMN02787118_109356</name>
</gene>
<protein>
    <submittedName>
        <fullName evidence="1">Uncharacterized protein</fullName>
    </submittedName>
</protein>
<evidence type="ECO:0000313" key="1">
    <source>
        <dbReference type="EMBL" id="SFF62378.1"/>
    </source>
</evidence>
<proteinExistence type="predicted"/>
<dbReference type="Proteomes" id="UP000181942">
    <property type="component" value="Unassembled WGS sequence"/>
</dbReference>
<organism evidence="1 2">
    <name type="scientific">Streptomyces mirabilis</name>
    <dbReference type="NCBI Taxonomy" id="68239"/>
    <lineage>
        <taxon>Bacteria</taxon>
        <taxon>Bacillati</taxon>
        <taxon>Actinomycetota</taxon>
        <taxon>Actinomycetes</taxon>
        <taxon>Kitasatosporales</taxon>
        <taxon>Streptomycetaceae</taxon>
        <taxon>Streptomyces</taxon>
    </lineage>
</organism>